<comment type="caution">
    <text evidence="11">The sequence shown here is derived from an EMBL/GenBank/DDBJ whole genome shotgun (WGS) entry which is preliminary data.</text>
</comment>
<dbReference type="EMBL" id="AAOE01000005">
    <property type="protein sequence ID" value="EAR10198.1"/>
    <property type="molecule type" value="Genomic_DNA"/>
</dbReference>
<dbReference type="RefSeq" id="WP_008042533.1">
    <property type="nucleotide sequence ID" value="NZ_CH724149.1"/>
</dbReference>
<feature type="domain" description="N-acetyltransferase" evidence="10">
    <location>
        <begin position="1"/>
        <end position="150"/>
    </location>
</feature>
<evidence type="ECO:0000256" key="1">
    <source>
        <dbReference type="ARBA" id="ARBA00011738"/>
    </source>
</evidence>
<protein>
    <recommendedName>
        <fullName evidence="3 9">Aminoglycoside N(6')-acetyltransferase type 1</fullName>
        <ecNumber evidence="2 9">2.3.1.82</ecNumber>
    </recommendedName>
    <alternativeName>
        <fullName evidence="7 9">Aminoglycoside resistance protein</fullName>
    </alternativeName>
</protein>
<name>A4BCD2_9GAMM</name>
<evidence type="ECO:0000256" key="8">
    <source>
        <dbReference type="ARBA" id="ARBA00048923"/>
    </source>
</evidence>
<dbReference type="GO" id="GO:0046677">
    <property type="term" value="P:response to antibiotic"/>
    <property type="evidence" value="ECO:0007669"/>
    <property type="project" value="UniProtKB-KW"/>
</dbReference>
<evidence type="ECO:0000256" key="2">
    <source>
        <dbReference type="ARBA" id="ARBA00012888"/>
    </source>
</evidence>
<evidence type="ECO:0000259" key="10">
    <source>
        <dbReference type="PROSITE" id="PS51186"/>
    </source>
</evidence>
<evidence type="ECO:0000256" key="9">
    <source>
        <dbReference type="PIRNR" id="PIRNR000452"/>
    </source>
</evidence>
<keyword evidence="6 9" id="KW-0012">Acyltransferase</keyword>
<dbReference type="STRING" id="314283.MED297_13282"/>
<dbReference type="PIRSF" id="PIRSF000452">
    <property type="entry name" value="6-N-acetyltransf"/>
    <property type="match status" value="1"/>
</dbReference>
<gene>
    <name evidence="11" type="ORF">MED297_13282</name>
</gene>
<accession>A4BCD2</accession>
<comment type="catalytic activity">
    <reaction evidence="8 9">
        <text>kanamycin B + acetyl-CoA = N(6')-acetylkanamycin B + CoA + H(+)</text>
        <dbReference type="Rhea" id="RHEA:16449"/>
        <dbReference type="ChEBI" id="CHEBI:15378"/>
        <dbReference type="ChEBI" id="CHEBI:57287"/>
        <dbReference type="ChEBI" id="CHEBI:57288"/>
        <dbReference type="ChEBI" id="CHEBI:58390"/>
        <dbReference type="ChEBI" id="CHEBI:58549"/>
        <dbReference type="EC" id="2.3.1.82"/>
    </reaction>
</comment>
<evidence type="ECO:0000313" key="12">
    <source>
        <dbReference type="Proteomes" id="UP000005953"/>
    </source>
</evidence>
<keyword evidence="12" id="KW-1185">Reference proteome</keyword>
<evidence type="ECO:0000256" key="4">
    <source>
        <dbReference type="ARBA" id="ARBA00022679"/>
    </source>
</evidence>
<keyword evidence="5 9" id="KW-0046">Antibiotic resistance</keyword>
<evidence type="ECO:0000256" key="7">
    <source>
        <dbReference type="ARBA" id="ARBA00029660"/>
    </source>
</evidence>
<sequence length="150" mass="17257">MNIRTMTLKDREVWAEMRSSLWPEFDEDHTPELDKYFAGQSRDVTEAFIAEVDGQAAGFIELNIRNYAEGSHEPAVPYVEAWYVASEFRGQGLGKQLMARAEQWALERGYIELASDTDEWNAYSIEQHTKLGFKETGRVVCFLKTLTKKP</sequence>
<proteinExistence type="predicted"/>
<organism evidence="11 12">
    <name type="scientific">Reinekea blandensis MED297</name>
    <dbReference type="NCBI Taxonomy" id="314283"/>
    <lineage>
        <taxon>Bacteria</taxon>
        <taxon>Pseudomonadati</taxon>
        <taxon>Pseudomonadota</taxon>
        <taxon>Gammaproteobacteria</taxon>
        <taxon>Oceanospirillales</taxon>
        <taxon>Saccharospirillaceae</taxon>
        <taxon>Reinekea</taxon>
    </lineage>
</organism>
<dbReference type="GO" id="GO:0047663">
    <property type="term" value="F:aminoglycoside 6'-N-acetyltransferase activity"/>
    <property type="evidence" value="ECO:0007669"/>
    <property type="project" value="UniProtKB-EC"/>
</dbReference>
<dbReference type="Gene3D" id="3.40.630.30">
    <property type="match status" value="1"/>
</dbReference>
<dbReference type="PANTHER" id="PTHR43072">
    <property type="entry name" value="N-ACETYLTRANSFERASE"/>
    <property type="match status" value="1"/>
</dbReference>
<dbReference type="Pfam" id="PF00583">
    <property type="entry name" value="Acetyltransf_1"/>
    <property type="match status" value="1"/>
</dbReference>
<dbReference type="PROSITE" id="PS51186">
    <property type="entry name" value="GNAT"/>
    <property type="match status" value="1"/>
</dbReference>
<dbReference type="PANTHER" id="PTHR43072:SF23">
    <property type="entry name" value="UPF0039 PROTEIN C11D3.02C"/>
    <property type="match status" value="1"/>
</dbReference>
<dbReference type="OrthoDB" id="281808at2"/>
<dbReference type="InterPro" id="IPR016181">
    <property type="entry name" value="Acyl_CoA_acyltransferase"/>
</dbReference>
<evidence type="ECO:0000256" key="6">
    <source>
        <dbReference type="ARBA" id="ARBA00023315"/>
    </source>
</evidence>
<dbReference type="SUPFAM" id="SSF55729">
    <property type="entry name" value="Acyl-CoA N-acyltransferases (Nat)"/>
    <property type="match status" value="1"/>
</dbReference>
<comment type="function">
    <text evidence="9">Catalyzes the transfer of an acetyl group from acetyl-CoA to the 6'-amino group of aminoglycoside molecules conferring resistance to antibiotics containing the purpurosamine ring.</text>
</comment>
<dbReference type="EC" id="2.3.1.82" evidence="2 9"/>
<comment type="subunit">
    <text evidence="1 9">Homodimer.</text>
</comment>
<dbReference type="AlphaFoldDB" id="A4BCD2"/>
<keyword evidence="4 9" id="KW-0808">Transferase</keyword>
<dbReference type="CDD" id="cd04301">
    <property type="entry name" value="NAT_SF"/>
    <property type="match status" value="1"/>
</dbReference>
<evidence type="ECO:0000256" key="5">
    <source>
        <dbReference type="ARBA" id="ARBA00023251"/>
    </source>
</evidence>
<reference evidence="11 12" key="1">
    <citation type="submission" date="2006-02" db="EMBL/GenBank/DDBJ databases">
        <authorList>
            <person name="Pinhassi J."/>
            <person name="Pedros-Alio C."/>
            <person name="Ferriera S."/>
            <person name="Johnson J."/>
            <person name="Kravitz S."/>
            <person name="Halpern A."/>
            <person name="Remington K."/>
            <person name="Beeson K."/>
            <person name="Tran B."/>
            <person name="Rogers Y.-H."/>
            <person name="Friedman R."/>
            <person name="Venter J.C."/>
        </authorList>
    </citation>
    <scope>NUCLEOTIDE SEQUENCE [LARGE SCALE GENOMIC DNA]</scope>
    <source>
        <strain evidence="11 12">MED297</strain>
    </source>
</reference>
<dbReference type="Proteomes" id="UP000005953">
    <property type="component" value="Unassembled WGS sequence"/>
</dbReference>
<dbReference type="InterPro" id="IPR000182">
    <property type="entry name" value="GNAT_dom"/>
</dbReference>
<evidence type="ECO:0000256" key="3">
    <source>
        <dbReference type="ARBA" id="ARBA00017677"/>
    </source>
</evidence>
<dbReference type="HOGENOM" id="CLU_127011_0_0_6"/>
<dbReference type="InterPro" id="IPR024170">
    <property type="entry name" value="Aminoglycoside_N6-AcTrfrase"/>
</dbReference>
<evidence type="ECO:0000313" key="11">
    <source>
        <dbReference type="EMBL" id="EAR10198.1"/>
    </source>
</evidence>